<reference evidence="3" key="1">
    <citation type="journal article" date="2022" name="Toxins">
        <title>Genomic Analysis of Sphingopyxis sp. USTB-05 for Biodegrading Cyanobacterial Hepatotoxins.</title>
        <authorList>
            <person name="Liu C."/>
            <person name="Xu Q."/>
            <person name="Zhao Z."/>
            <person name="Zhang H."/>
            <person name="Liu X."/>
            <person name="Yin C."/>
            <person name="Liu Y."/>
            <person name="Yan H."/>
        </authorList>
    </citation>
    <scope>NUCLEOTIDE SEQUENCE</scope>
    <source>
        <strain evidence="3">NBD5</strain>
    </source>
</reference>
<sequence length="366" mass="38430">MRITIGGVVPLLLCGFAPLAPAAGRTLYVAPGGGDTRTCLSAAEACATIGRAASLTLPGDEVQIAAGRYPGPVWIGRGGSASQPIFYRFAAGARLEHDPSDDVSLFTLDVAAPYVRIVGGEVVGTLRSISYDQAQANYRAEKASGKAPTHQRFNQYCIAVRADHVLISGVYVHDCAGAGIYAQNVDDVEISSNRVERTGWWSIQDPSGIDFHYGRTPAGGGAKGVRIRVNTVRDSANSVPFWQDPLNAKPTDGNGIMVDRAQGLDPRYAGIVLIEGNVVERSGGSGIRAYRSTGVTMNKNIVSGSHSCPVKGANCGDENGELNYNLASGTVTNNTVRAAAGRRALFAYESKVALGGNSFTGPVEVR</sequence>
<dbReference type="Gene3D" id="2.160.20.10">
    <property type="entry name" value="Single-stranded right-handed beta-helix, Pectin lyase-like"/>
    <property type="match status" value="1"/>
</dbReference>
<dbReference type="InterPro" id="IPR012334">
    <property type="entry name" value="Pectin_lyas_fold"/>
</dbReference>
<proteinExistence type="predicted"/>
<organism evidence="3 4">
    <name type="scientific">Sphingomonas morindae</name>
    <dbReference type="NCBI Taxonomy" id="1541170"/>
    <lineage>
        <taxon>Bacteria</taxon>
        <taxon>Pseudomonadati</taxon>
        <taxon>Pseudomonadota</taxon>
        <taxon>Alphaproteobacteria</taxon>
        <taxon>Sphingomonadales</taxon>
        <taxon>Sphingomonadaceae</taxon>
        <taxon>Sphingomonas</taxon>
    </lineage>
</organism>
<dbReference type="InterPro" id="IPR006626">
    <property type="entry name" value="PbH1"/>
</dbReference>
<keyword evidence="4" id="KW-1185">Reference proteome</keyword>
<dbReference type="RefSeq" id="WP_252167570.1">
    <property type="nucleotide sequence ID" value="NZ_CP084930.1"/>
</dbReference>
<dbReference type="Proteomes" id="UP001056937">
    <property type="component" value="Chromosome 1"/>
</dbReference>
<dbReference type="SMART" id="SM00710">
    <property type="entry name" value="PbH1"/>
    <property type="match status" value="5"/>
</dbReference>
<dbReference type="SUPFAM" id="SSF51126">
    <property type="entry name" value="Pectin lyase-like"/>
    <property type="match status" value="1"/>
</dbReference>
<evidence type="ECO:0000256" key="1">
    <source>
        <dbReference type="SAM" id="SignalP"/>
    </source>
</evidence>
<dbReference type="EMBL" id="CP084930">
    <property type="protein sequence ID" value="USI73764.1"/>
    <property type="molecule type" value="Genomic_DNA"/>
</dbReference>
<name>A0ABY4XA09_9SPHN</name>
<feature type="signal peptide" evidence="1">
    <location>
        <begin position="1"/>
        <end position="22"/>
    </location>
</feature>
<dbReference type="InterPro" id="IPR011050">
    <property type="entry name" value="Pectin_lyase_fold/virulence"/>
</dbReference>
<accession>A0ABY4XA09</accession>
<keyword evidence="1" id="KW-0732">Signal</keyword>
<gene>
    <name evidence="3" type="ORF">LHA26_04655</name>
</gene>
<dbReference type="InterPro" id="IPR039448">
    <property type="entry name" value="Beta_helix"/>
</dbReference>
<evidence type="ECO:0000313" key="3">
    <source>
        <dbReference type="EMBL" id="USI73764.1"/>
    </source>
</evidence>
<feature type="domain" description="Right handed beta helix" evidence="2">
    <location>
        <begin position="161"/>
        <end position="318"/>
    </location>
</feature>
<evidence type="ECO:0000259" key="2">
    <source>
        <dbReference type="Pfam" id="PF13229"/>
    </source>
</evidence>
<dbReference type="Pfam" id="PF13229">
    <property type="entry name" value="Beta_helix"/>
    <property type="match status" value="1"/>
</dbReference>
<feature type="chain" id="PRO_5045504059" evidence="1">
    <location>
        <begin position="23"/>
        <end position="366"/>
    </location>
</feature>
<protein>
    <submittedName>
        <fullName evidence="3">Right-handed parallel beta-helix repeat-containing protein</fullName>
    </submittedName>
</protein>
<evidence type="ECO:0000313" key="4">
    <source>
        <dbReference type="Proteomes" id="UP001056937"/>
    </source>
</evidence>